<dbReference type="RefSeq" id="WP_406699495.1">
    <property type="nucleotide sequence ID" value="NZ_CP155447.1"/>
</dbReference>
<reference evidence="3" key="1">
    <citation type="submission" date="2024-05" db="EMBL/GenBank/DDBJ databases">
        <title>Planctomycetes of the genus Singulisphaera possess chitinolytic capabilities.</title>
        <authorList>
            <person name="Ivanova A."/>
        </authorList>
    </citation>
    <scope>NUCLEOTIDE SEQUENCE</scope>
    <source>
        <strain evidence="3">Ch08T</strain>
    </source>
</reference>
<sequence length="192" mass="20851">MPSAPVGQAGCNGDLKRGAAPLGPSKRTTPSLLFAYGTLAPDDPGEVAARGWVADEVRGRLFDLGPYPALVDHDDKSAGWVEGFVRPVDPIELTHDLDPYEGVDEGLYQRVAVTTRRGLWAWVYIFARPLPREARGPLTRWRGRRALPVPEHDSNGILQAQETTDGNLDGSEHSTRRNHGSGGADGRPVPDR</sequence>
<feature type="compositionally biased region" description="Polar residues" evidence="1">
    <location>
        <begin position="156"/>
        <end position="166"/>
    </location>
</feature>
<accession>A0AAU7CPW2</accession>
<protein>
    <submittedName>
        <fullName evidence="3">Gamma-glutamylcyclotransferase family protein</fullName>
    </submittedName>
</protein>
<dbReference type="Pfam" id="PF06094">
    <property type="entry name" value="GGACT"/>
    <property type="match status" value="1"/>
</dbReference>
<dbReference type="Gene3D" id="3.10.490.10">
    <property type="entry name" value="Gamma-glutamyl cyclotransferase-like"/>
    <property type="match status" value="1"/>
</dbReference>
<dbReference type="InterPro" id="IPR013024">
    <property type="entry name" value="GGCT-like"/>
</dbReference>
<dbReference type="AlphaFoldDB" id="A0AAU7CPW2"/>
<feature type="region of interest" description="Disordered" evidence="1">
    <location>
        <begin position="1"/>
        <end position="24"/>
    </location>
</feature>
<dbReference type="CDD" id="cd06661">
    <property type="entry name" value="GGCT_like"/>
    <property type="match status" value="1"/>
</dbReference>
<dbReference type="EMBL" id="CP155447">
    <property type="protein sequence ID" value="XBH06646.1"/>
    <property type="molecule type" value="Genomic_DNA"/>
</dbReference>
<dbReference type="SUPFAM" id="SSF110857">
    <property type="entry name" value="Gamma-glutamyl cyclotransferase-like"/>
    <property type="match status" value="1"/>
</dbReference>
<evidence type="ECO:0000256" key="1">
    <source>
        <dbReference type="SAM" id="MobiDB-lite"/>
    </source>
</evidence>
<gene>
    <name evidence="3" type="ORF">V5E97_11580</name>
</gene>
<evidence type="ECO:0000313" key="3">
    <source>
        <dbReference type="EMBL" id="XBH06646.1"/>
    </source>
</evidence>
<dbReference type="InterPro" id="IPR036568">
    <property type="entry name" value="GGCT-like_sf"/>
</dbReference>
<name>A0AAU7CPW2_9BACT</name>
<feature type="region of interest" description="Disordered" evidence="1">
    <location>
        <begin position="149"/>
        <end position="192"/>
    </location>
</feature>
<dbReference type="InterPro" id="IPR009288">
    <property type="entry name" value="AIG2-like_dom"/>
</dbReference>
<evidence type="ECO:0000259" key="2">
    <source>
        <dbReference type="Pfam" id="PF06094"/>
    </source>
</evidence>
<proteinExistence type="predicted"/>
<feature type="domain" description="Gamma-glutamylcyclotransferase AIG2-like" evidence="2">
    <location>
        <begin position="33"/>
        <end position="140"/>
    </location>
</feature>
<organism evidence="3">
    <name type="scientific">Singulisphaera sp. Ch08</name>
    <dbReference type="NCBI Taxonomy" id="3120278"/>
    <lineage>
        <taxon>Bacteria</taxon>
        <taxon>Pseudomonadati</taxon>
        <taxon>Planctomycetota</taxon>
        <taxon>Planctomycetia</taxon>
        <taxon>Isosphaerales</taxon>
        <taxon>Isosphaeraceae</taxon>
        <taxon>Singulisphaera</taxon>
    </lineage>
</organism>